<accession>A0A0E9TBK0</accession>
<reference evidence="1" key="1">
    <citation type="submission" date="2014-11" db="EMBL/GenBank/DDBJ databases">
        <authorList>
            <person name="Amaro Gonzalez C."/>
        </authorList>
    </citation>
    <scope>NUCLEOTIDE SEQUENCE</scope>
</reference>
<reference evidence="1" key="2">
    <citation type="journal article" date="2015" name="Fish Shellfish Immunol.">
        <title>Early steps in the European eel (Anguilla anguilla)-Vibrio vulnificus interaction in the gills: Role of the RtxA13 toxin.</title>
        <authorList>
            <person name="Callol A."/>
            <person name="Pajuelo D."/>
            <person name="Ebbesson L."/>
            <person name="Teles M."/>
            <person name="MacKenzie S."/>
            <person name="Amaro C."/>
        </authorList>
    </citation>
    <scope>NUCLEOTIDE SEQUENCE</scope>
</reference>
<dbReference type="EMBL" id="GBXM01057488">
    <property type="protein sequence ID" value="JAH51089.1"/>
    <property type="molecule type" value="Transcribed_RNA"/>
</dbReference>
<proteinExistence type="predicted"/>
<sequence>MWNFVAADMCQNYIN</sequence>
<protein>
    <submittedName>
        <fullName evidence="1">Uncharacterized protein</fullName>
    </submittedName>
</protein>
<organism evidence="1">
    <name type="scientific">Anguilla anguilla</name>
    <name type="common">European freshwater eel</name>
    <name type="synonym">Muraena anguilla</name>
    <dbReference type="NCBI Taxonomy" id="7936"/>
    <lineage>
        <taxon>Eukaryota</taxon>
        <taxon>Metazoa</taxon>
        <taxon>Chordata</taxon>
        <taxon>Craniata</taxon>
        <taxon>Vertebrata</taxon>
        <taxon>Euteleostomi</taxon>
        <taxon>Actinopterygii</taxon>
        <taxon>Neopterygii</taxon>
        <taxon>Teleostei</taxon>
        <taxon>Anguilliformes</taxon>
        <taxon>Anguillidae</taxon>
        <taxon>Anguilla</taxon>
    </lineage>
</organism>
<name>A0A0E9TBK0_ANGAN</name>
<evidence type="ECO:0000313" key="1">
    <source>
        <dbReference type="EMBL" id="JAH51089.1"/>
    </source>
</evidence>